<keyword evidence="5" id="KW-1185">Reference proteome</keyword>
<dbReference type="PROSITE" id="PS50977">
    <property type="entry name" value="HTH_TETR_2"/>
    <property type="match status" value="1"/>
</dbReference>
<dbReference type="InterPro" id="IPR050109">
    <property type="entry name" value="HTH-type_TetR-like_transc_reg"/>
</dbReference>
<dbReference type="GO" id="GO:0000976">
    <property type="term" value="F:transcription cis-regulatory region binding"/>
    <property type="evidence" value="ECO:0007669"/>
    <property type="project" value="TreeGrafter"/>
</dbReference>
<gene>
    <name evidence="4" type="ORF">FM105_00465</name>
</gene>
<dbReference type="RefSeq" id="WP_179206996.1">
    <property type="nucleotide sequence ID" value="NZ_FWFF01000001.1"/>
</dbReference>
<dbReference type="AlphaFoldDB" id="A0A1X6WTS2"/>
<name>A0A1X6WTS2_9MICO</name>
<accession>A0A1X6WTS2</accession>
<evidence type="ECO:0000313" key="4">
    <source>
        <dbReference type="EMBL" id="SLM88519.1"/>
    </source>
</evidence>
<proteinExistence type="predicted"/>
<dbReference type="PANTHER" id="PTHR30055">
    <property type="entry name" value="HTH-TYPE TRANSCRIPTIONAL REGULATOR RUTR"/>
    <property type="match status" value="1"/>
</dbReference>
<organism evidence="4 5">
    <name type="scientific">Brevibacterium yomogidense</name>
    <dbReference type="NCBI Taxonomy" id="946573"/>
    <lineage>
        <taxon>Bacteria</taxon>
        <taxon>Bacillati</taxon>
        <taxon>Actinomycetota</taxon>
        <taxon>Actinomycetes</taxon>
        <taxon>Micrococcales</taxon>
        <taxon>Brevibacteriaceae</taxon>
        <taxon>Brevibacterium</taxon>
    </lineage>
</organism>
<dbReference type="Gene3D" id="1.10.357.10">
    <property type="entry name" value="Tetracycline Repressor, domain 2"/>
    <property type="match status" value="1"/>
</dbReference>
<dbReference type="Pfam" id="PF00440">
    <property type="entry name" value="TetR_N"/>
    <property type="match status" value="1"/>
</dbReference>
<dbReference type="InterPro" id="IPR009057">
    <property type="entry name" value="Homeodomain-like_sf"/>
</dbReference>
<dbReference type="PANTHER" id="PTHR30055:SF200">
    <property type="entry name" value="HTH-TYPE TRANSCRIPTIONAL REPRESSOR BDCR"/>
    <property type="match status" value="1"/>
</dbReference>
<feature type="domain" description="HTH tetR-type" evidence="3">
    <location>
        <begin position="13"/>
        <end position="73"/>
    </location>
</feature>
<dbReference type="Proteomes" id="UP000196581">
    <property type="component" value="Unassembled WGS sequence"/>
</dbReference>
<dbReference type="InterPro" id="IPR036271">
    <property type="entry name" value="Tet_transcr_reg_TetR-rel_C_sf"/>
</dbReference>
<evidence type="ECO:0000256" key="2">
    <source>
        <dbReference type="PROSITE-ProRule" id="PRU00335"/>
    </source>
</evidence>
<dbReference type="InterPro" id="IPR001647">
    <property type="entry name" value="HTH_TetR"/>
</dbReference>
<evidence type="ECO:0000256" key="1">
    <source>
        <dbReference type="ARBA" id="ARBA00023125"/>
    </source>
</evidence>
<dbReference type="SUPFAM" id="SSF48498">
    <property type="entry name" value="Tetracyclin repressor-like, C-terminal domain"/>
    <property type="match status" value="1"/>
</dbReference>
<dbReference type="EMBL" id="FWFF01000001">
    <property type="protein sequence ID" value="SLM88519.1"/>
    <property type="molecule type" value="Genomic_DNA"/>
</dbReference>
<dbReference type="PRINTS" id="PR00455">
    <property type="entry name" value="HTHTETR"/>
</dbReference>
<keyword evidence="1 2" id="KW-0238">DNA-binding</keyword>
<reference evidence="5" key="1">
    <citation type="submission" date="2017-02" db="EMBL/GenBank/DDBJ databases">
        <authorList>
            <person name="Dridi B."/>
        </authorList>
    </citation>
    <scope>NUCLEOTIDE SEQUENCE [LARGE SCALE GENOMIC DNA]</scope>
    <source>
        <strain evidence="5">B Co 03.10</strain>
    </source>
</reference>
<dbReference type="SUPFAM" id="SSF46689">
    <property type="entry name" value="Homeodomain-like"/>
    <property type="match status" value="1"/>
</dbReference>
<feature type="DNA-binding region" description="H-T-H motif" evidence="2">
    <location>
        <begin position="36"/>
        <end position="55"/>
    </location>
</feature>
<sequence length="204" mass="22320">MTEAGLRRRAPNFIDRETVIAAALQVFAERGFHGASMRGIAAVAQTSQSNLYNYFDSKDGLLKFVLEATGRELADALDAAEAEAGESPIDRLVAAVTAYIRFVVAKPSASTVGITEFRYLSGDDRASVIHERDRTETVFRRIVEAGVRAGDFDVADEGFATRALVTLCNAMSGWYRPDGRLSPDDIIVRQVDLALGLVRSPHRR</sequence>
<protein>
    <submittedName>
        <fullName evidence="4">Transcriptional regulator, TetR family</fullName>
    </submittedName>
</protein>
<dbReference type="InterPro" id="IPR041490">
    <property type="entry name" value="KstR2_TetR_C"/>
</dbReference>
<dbReference type="GO" id="GO:0003700">
    <property type="term" value="F:DNA-binding transcription factor activity"/>
    <property type="evidence" value="ECO:0007669"/>
    <property type="project" value="TreeGrafter"/>
</dbReference>
<dbReference type="Pfam" id="PF17932">
    <property type="entry name" value="TetR_C_24"/>
    <property type="match status" value="1"/>
</dbReference>
<evidence type="ECO:0000259" key="3">
    <source>
        <dbReference type="PROSITE" id="PS50977"/>
    </source>
</evidence>
<evidence type="ECO:0000313" key="5">
    <source>
        <dbReference type="Proteomes" id="UP000196581"/>
    </source>
</evidence>